<evidence type="ECO:0000313" key="5">
    <source>
        <dbReference type="EMBL" id="KAI5069924.1"/>
    </source>
</evidence>
<dbReference type="InterPro" id="IPR036236">
    <property type="entry name" value="Znf_C2H2_sf"/>
</dbReference>
<dbReference type="Gene3D" id="3.30.160.60">
    <property type="entry name" value="Classic Zinc Finger"/>
    <property type="match status" value="1"/>
</dbReference>
<keyword evidence="2" id="KW-0539">Nucleus</keyword>
<feature type="compositionally biased region" description="Basic and acidic residues" evidence="3">
    <location>
        <begin position="160"/>
        <end position="174"/>
    </location>
</feature>
<reference evidence="5" key="1">
    <citation type="submission" date="2021-01" db="EMBL/GenBank/DDBJ databases">
        <title>Adiantum capillus-veneris genome.</title>
        <authorList>
            <person name="Fang Y."/>
            <person name="Liao Q."/>
        </authorList>
    </citation>
    <scope>NUCLEOTIDE SEQUENCE</scope>
    <source>
        <strain evidence="5">H3</strain>
        <tissue evidence="5">Leaf</tissue>
    </source>
</reference>
<keyword evidence="6" id="KW-1185">Reference proteome</keyword>
<feature type="domain" description="U1-type" evidence="4">
    <location>
        <begin position="76"/>
        <end position="110"/>
    </location>
</feature>
<dbReference type="InterPro" id="IPR058719">
    <property type="entry name" value="WHD_LYAR"/>
</dbReference>
<dbReference type="Pfam" id="PF25879">
    <property type="entry name" value="WHD_LYAR"/>
    <property type="match status" value="1"/>
</dbReference>
<dbReference type="OrthoDB" id="21474at2759"/>
<comment type="caution">
    <text evidence="5">The sequence shown here is derived from an EMBL/GenBank/DDBJ whole genome shotgun (WGS) entry which is preliminary data.</text>
</comment>
<evidence type="ECO:0000256" key="2">
    <source>
        <dbReference type="ARBA" id="ARBA00023242"/>
    </source>
</evidence>
<proteinExistence type="predicted"/>
<comment type="subcellular location">
    <subcellularLocation>
        <location evidence="1">Nucleus</location>
    </subcellularLocation>
</comment>
<dbReference type="EMBL" id="JABFUD020000014">
    <property type="protein sequence ID" value="KAI5069924.1"/>
    <property type="molecule type" value="Genomic_DNA"/>
</dbReference>
<name>A0A9D4ZCB2_ADICA</name>
<feature type="region of interest" description="Disordered" evidence="3">
    <location>
        <begin position="97"/>
        <end position="117"/>
    </location>
</feature>
<feature type="compositionally biased region" description="Basic and acidic residues" evidence="3">
    <location>
        <begin position="209"/>
        <end position="220"/>
    </location>
</feature>
<dbReference type="InterPro" id="IPR003604">
    <property type="entry name" value="Matrin/U1-like-C_Znf_C2H2"/>
</dbReference>
<dbReference type="AlphaFoldDB" id="A0A9D4ZCB2"/>
<dbReference type="GO" id="GO:0008270">
    <property type="term" value="F:zinc ion binding"/>
    <property type="evidence" value="ECO:0007669"/>
    <property type="project" value="InterPro"/>
</dbReference>
<protein>
    <recommendedName>
        <fullName evidence="4">U1-type domain-containing protein</fullName>
    </recommendedName>
</protein>
<feature type="compositionally biased region" description="Basic and acidic residues" evidence="3">
    <location>
        <begin position="184"/>
        <end position="193"/>
    </location>
</feature>
<dbReference type="Pfam" id="PF12874">
    <property type="entry name" value="zf-met"/>
    <property type="match status" value="1"/>
</dbReference>
<feature type="region of interest" description="Disordered" evidence="3">
    <location>
        <begin position="155"/>
        <end position="220"/>
    </location>
</feature>
<dbReference type="SUPFAM" id="SSF57667">
    <property type="entry name" value="beta-beta-alpha zinc fingers"/>
    <property type="match status" value="1"/>
</dbReference>
<evidence type="ECO:0000256" key="3">
    <source>
        <dbReference type="SAM" id="MobiDB-lite"/>
    </source>
</evidence>
<gene>
    <name evidence="5" type="ORF">GOP47_0014267</name>
</gene>
<accession>A0A9D4ZCB2</accession>
<dbReference type="Proteomes" id="UP000886520">
    <property type="component" value="Chromosome 14"/>
</dbReference>
<dbReference type="GO" id="GO:0005730">
    <property type="term" value="C:nucleolus"/>
    <property type="evidence" value="ECO:0007669"/>
    <property type="project" value="TreeGrafter"/>
</dbReference>
<evidence type="ECO:0000259" key="4">
    <source>
        <dbReference type="SMART" id="SM00451"/>
    </source>
</evidence>
<dbReference type="PANTHER" id="PTHR13100">
    <property type="entry name" value="CELL GROWTH-REGULATING NUCLEOLAR PROTEIN LYAR"/>
    <property type="match status" value="1"/>
</dbReference>
<evidence type="ECO:0000256" key="1">
    <source>
        <dbReference type="ARBA" id="ARBA00004123"/>
    </source>
</evidence>
<dbReference type="PANTHER" id="PTHR13100:SF10">
    <property type="entry name" value="CELL GROWTH-REGULATING NUCLEOLAR PROTEIN"/>
    <property type="match status" value="1"/>
</dbReference>
<dbReference type="GO" id="GO:0006364">
    <property type="term" value="P:rRNA processing"/>
    <property type="evidence" value="ECO:0007669"/>
    <property type="project" value="TreeGrafter"/>
</dbReference>
<dbReference type="SMART" id="SM00451">
    <property type="entry name" value="ZnF_U1"/>
    <property type="match status" value="1"/>
</dbReference>
<evidence type="ECO:0000313" key="6">
    <source>
        <dbReference type="Proteomes" id="UP000886520"/>
    </source>
</evidence>
<sequence>MFDAFFPSKCTTFKSTTNRLLEKGILDNLTHGALFWGIQEKYGPKNVGIVKKEIIKTSSKENNCNGLDVSLGLSKRAPWSCSLCNVKATSQDTLLLHSQGKKHKSKVRSVSSEMSNGKNAVDLHVKEDKNKVSSNEWSEISLCKSKQENGLREYSFQGNDKNRQSGDAVQRDQPESNCKCTEGTMKEQTIEMKKKGKFSRDQPTPPSRNETRSKANDVKAGEACGKLVTEKISEPTEPLVVEDSSLDKHRDISLKRKRKKVMAVDDVEEVCMSLVKWKKLIKRALKTAPNGTLRVKELQRSILPSFMEMVEKSGLKVTKATFSRELEKQIQSSAKFIIDGRKDISDLHPNKQRTLMILPQDLSLSAGAY</sequence>
<dbReference type="GO" id="GO:0003677">
    <property type="term" value="F:DNA binding"/>
    <property type="evidence" value="ECO:0007669"/>
    <property type="project" value="InterPro"/>
</dbReference>
<dbReference type="InterPro" id="IPR013087">
    <property type="entry name" value="Znf_C2H2_type"/>
</dbReference>
<dbReference type="InterPro" id="IPR039999">
    <property type="entry name" value="LYAR"/>
</dbReference>
<organism evidence="5 6">
    <name type="scientific">Adiantum capillus-veneris</name>
    <name type="common">Maidenhair fern</name>
    <dbReference type="NCBI Taxonomy" id="13818"/>
    <lineage>
        <taxon>Eukaryota</taxon>
        <taxon>Viridiplantae</taxon>
        <taxon>Streptophyta</taxon>
        <taxon>Embryophyta</taxon>
        <taxon>Tracheophyta</taxon>
        <taxon>Polypodiopsida</taxon>
        <taxon>Polypodiidae</taxon>
        <taxon>Polypodiales</taxon>
        <taxon>Pteridineae</taxon>
        <taxon>Pteridaceae</taxon>
        <taxon>Vittarioideae</taxon>
        <taxon>Adiantum</taxon>
    </lineage>
</organism>
<dbReference type="GO" id="GO:0000122">
    <property type="term" value="P:negative regulation of transcription by RNA polymerase II"/>
    <property type="evidence" value="ECO:0007669"/>
    <property type="project" value="TreeGrafter"/>
</dbReference>